<keyword evidence="2" id="KW-0812">Transmembrane</keyword>
<dbReference type="EMBL" id="OW240921">
    <property type="protein sequence ID" value="CAH2318660.1"/>
    <property type="molecule type" value="Genomic_DNA"/>
</dbReference>
<gene>
    <name evidence="3" type="ORF">PECUL_23A020247</name>
</gene>
<evidence type="ECO:0000313" key="4">
    <source>
        <dbReference type="Proteomes" id="UP001295444"/>
    </source>
</evidence>
<keyword evidence="4" id="KW-1185">Reference proteome</keyword>
<evidence type="ECO:0000256" key="1">
    <source>
        <dbReference type="SAM" id="MobiDB-lite"/>
    </source>
</evidence>
<organism evidence="3 4">
    <name type="scientific">Pelobates cultripes</name>
    <name type="common">Western spadefoot toad</name>
    <dbReference type="NCBI Taxonomy" id="61616"/>
    <lineage>
        <taxon>Eukaryota</taxon>
        <taxon>Metazoa</taxon>
        <taxon>Chordata</taxon>
        <taxon>Craniata</taxon>
        <taxon>Vertebrata</taxon>
        <taxon>Euteleostomi</taxon>
        <taxon>Amphibia</taxon>
        <taxon>Batrachia</taxon>
        <taxon>Anura</taxon>
        <taxon>Pelobatoidea</taxon>
        <taxon>Pelobatidae</taxon>
        <taxon>Pelobates</taxon>
    </lineage>
</organism>
<dbReference type="Proteomes" id="UP001295444">
    <property type="component" value="Chromosome 10"/>
</dbReference>
<feature type="transmembrane region" description="Helical" evidence="2">
    <location>
        <begin position="109"/>
        <end position="131"/>
    </location>
</feature>
<sequence>MTRPSGDASFKMMAAVAALVTFSNLCLLIALVSNYWIYANGRDGVLYLGIWKGCTVDQCYTQTAGVYMKTIFIITFIVAVLVNVVVLLNFKYDFSTIKGYKKYVGKLMLAFAFLEATGMTHASILFILSVFYSSLHYAYFVGWIAVASAFAAGVLSFYHGHIEPEIEDTTTTVQGTTTVKSESPPPYSVMP</sequence>
<name>A0AAD1T3R8_PELCU</name>
<dbReference type="AlphaFoldDB" id="A0AAD1T3R8"/>
<feature type="transmembrane region" description="Helical" evidence="2">
    <location>
        <begin position="12"/>
        <end position="38"/>
    </location>
</feature>
<feature type="region of interest" description="Disordered" evidence="1">
    <location>
        <begin position="171"/>
        <end position="191"/>
    </location>
</feature>
<evidence type="ECO:0000256" key="2">
    <source>
        <dbReference type="SAM" id="Phobius"/>
    </source>
</evidence>
<proteinExistence type="predicted"/>
<keyword evidence="2" id="KW-0472">Membrane</keyword>
<feature type="transmembrane region" description="Helical" evidence="2">
    <location>
        <begin position="137"/>
        <end position="158"/>
    </location>
</feature>
<accession>A0AAD1T3R8</accession>
<protein>
    <submittedName>
        <fullName evidence="3">Uncharacterized protein</fullName>
    </submittedName>
</protein>
<evidence type="ECO:0000313" key="3">
    <source>
        <dbReference type="EMBL" id="CAH2318660.1"/>
    </source>
</evidence>
<feature type="transmembrane region" description="Helical" evidence="2">
    <location>
        <begin position="70"/>
        <end position="88"/>
    </location>
</feature>
<reference evidence="3" key="1">
    <citation type="submission" date="2022-03" db="EMBL/GenBank/DDBJ databases">
        <authorList>
            <person name="Alioto T."/>
            <person name="Alioto T."/>
            <person name="Gomez Garrido J."/>
        </authorList>
    </citation>
    <scope>NUCLEOTIDE SEQUENCE</scope>
</reference>
<keyword evidence="2" id="KW-1133">Transmembrane helix</keyword>